<evidence type="ECO:0000256" key="6">
    <source>
        <dbReference type="SAM" id="Phobius"/>
    </source>
</evidence>
<evidence type="ECO:0000313" key="9">
    <source>
        <dbReference type="Proteomes" id="UP000295689"/>
    </source>
</evidence>
<dbReference type="InterPro" id="IPR022781">
    <property type="entry name" value="Flagellar_biosynth_FliO"/>
</dbReference>
<keyword evidence="2" id="KW-1003">Cell membrane</keyword>
<dbReference type="Pfam" id="PF04347">
    <property type="entry name" value="FliO"/>
    <property type="match status" value="1"/>
</dbReference>
<evidence type="ECO:0000256" key="1">
    <source>
        <dbReference type="ARBA" id="ARBA00004236"/>
    </source>
</evidence>
<dbReference type="RefSeq" id="WP_241993883.1">
    <property type="nucleotide sequence ID" value="NZ_JABUHM010000003.1"/>
</dbReference>
<comment type="subcellular location">
    <subcellularLocation>
        <location evidence="1">Cell membrane</location>
    </subcellularLocation>
</comment>
<organism evidence="8 9">
    <name type="scientific">Mesobacillus foraminis</name>
    <dbReference type="NCBI Taxonomy" id="279826"/>
    <lineage>
        <taxon>Bacteria</taxon>
        <taxon>Bacillati</taxon>
        <taxon>Bacillota</taxon>
        <taxon>Bacilli</taxon>
        <taxon>Bacillales</taxon>
        <taxon>Bacillaceae</taxon>
        <taxon>Mesobacillus</taxon>
    </lineage>
</organism>
<dbReference type="AlphaFoldDB" id="A0A4R2BF55"/>
<evidence type="ECO:0000256" key="3">
    <source>
        <dbReference type="ARBA" id="ARBA00022692"/>
    </source>
</evidence>
<reference evidence="8 9" key="1">
    <citation type="journal article" date="2015" name="Stand. Genomic Sci.">
        <title>Genomic Encyclopedia of Bacterial and Archaeal Type Strains, Phase III: the genomes of soil and plant-associated and newly described type strains.</title>
        <authorList>
            <person name="Whitman W.B."/>
            <person name="Woyke T."/>
            <person name="Klenk H.P."/>
            <person name="Zhou Y."/>
            <person name="Lilburn T.G."/>
            <person name="Beck B.J."/>
            <person name="De Vos P."/>
            <person name="Vandamme P."/>
            <person name="Eisen J.A."/>
            <person name="Garrity G."/>
            <person name="Hugenholtz P."/>
            <person name="Kyrpides N.C."/>
        </authorList>
    </citation>
    <scope>NUCLEOTIDE SEQUENCE [LARGE SCALE GENOMIC DNA]</scope>
    <source>
        <strain evidence="8 9">CV53</strain>
    </source>
</reference>
<dbReference type="Proteomes" id="UP000295689">
    <property type="component" value="Unassembled WGS sequence"/>
</dbReference>
<gene>
    <name evidence="8" type="ORF">EV146_105266</name>
</gene>
<evidence type="ECO:0000256" key="4">
    <source>
        <dbReference type="ARBA" id="ARBA00022989"/>
    </source>
</evidence>
<dbReference type="GO" id="GO:0044781">
    <property type="term" value="P:bacterial-type flagellum organization"/>
    <property type="evidence" value="ECO:0007669"/>
    <property type="project" value="InterPro"/>
</dbReference>
<feature type="transmembrane region" description="Helical" evidence="6">
    <location>
        <begin position="71"/>
        <end position="92"/>
    </location>
</feature>
<keyword evidence="4 6" id="KW-1133">Transmembrane helix</keyword>
<feature type="chain" id="PRO_5020351903" evidence="7">
    <location>
        <begin position="28"/>
        <end position="220"/>
    </location>
</feature>
<evidence type="ECO:0000256" key="2">
    <source>
        <dbReference type="ARBA" id="ARBA00022475"/>
    </source>
</evidence>
<keyword evidence="8" id="KW-0969">Cilium</keyword>
<sequence length="220" mass="25108">MFSVIRTVRVLLFIMVALLSSQNWVQAEQLNNSVKDYLEHPDAYEDKSSKEKNEKVDQQDEKTVGVTFGDFARMIAALVFVVGLLYFLLKFINKRSMTYKRSQLVENLGGTSLGGNRSIQVVKAGNTLLIVGVGENIQLLKEIDNPEEYQNIISDHNNNIEQLIQPADLFSRLLSLKKDVKDEKKQPEKFSLLLKSQLEDVKNGRKRLFEEIEKKGTDSQ</sequence>
<keyword evidence="5 6" id="KW-0472">Membrane</keyword>
<keyword evidence="9" id="KW-1185">Reference proteome</keyword>
<name>A0A4R2BF55_9BACI</name>
<dbReference type="GO" id="GO:0016020">
    <property type="term" value="C:membrane"/>
    <property type="evidence" value="ECO:0007669"/>
    <property type="project" value="InterPro"/>
</dbReference>
<keyword evidence="8" id="KW-0282">Flagellum</keyword>
<dbReference type="EMBL" id="SLVV01000005">
    <property type="protein sequence ID" value="TCN25608.1"/>
    <property type="molecule type" value="Genomic_DNA"/>
</dbReference>
<proteinExistence type="predicted"/>
<evidence type="ECO:0000256" key="5">
    <source>
        <dbReference type="ARBA" id="ARBA00023136"/>
    </source>
</evidence>
<keyword evidence="8" id="KW-0966">Cell projection</keyword>
<feature type="signal peptide" evidence="7">
    <location>
        <begin position="1"/>
        <end position="27"/>
    </location>
</feature>
<keyword evidence="3 6" id="KW-0812">Transmembrane</keyword>
<keyword evidence="7" id="KW-0732">Signal</keyword>
<comment type="caution">
    <text evidence="8">The sequence shown here is derived from an EMBL/GenBank/DDBJ whole genome shotgun (WGS) entry which is preliminary data.</text>
</comment>
<evidence type="ECO:0000256" key="7">
    <source>
        <dbReference type="SAM" id="SignalP"/>
    </source>
</evidence>
<accession>A0A4R2BF55</accession>
<evidence type="ECO:0000313" key="8">
    <source>
        <dbReference type="EMBL" id="TCN25608.1"/>
    </source>
</evidence>
<protein>
    <submittedName>
        <fullName evidence="8">Flagellar protein FliO/FliZ</fullName>
    </submittedName>
</protein>